<gene>
    <name evidence="4" type="ORF">J3U88_23335</name>
</gene>
<dbReference type="GO" id="GO:0008233">
    <property type="term" value="F:peptidase activity"/>
    <property type="evidence" value="ECO:0007669"/>
    <property type="project" value="UniProtKB-KW"/>
</dbReference>
<dbReference type="CDD" id="cd19499">
    <property type="entry name" value="RecA-like_ClpB_Hsp104-like"/>
    <property type="match status" value="1"/>
</dbReference>
<dbReference type="PRINTS" id="PR00300">
    <property type="entry name" value="CLPPROTEASEA"/>
</dbReference>
<dbReference type="PANTHER" id="PTHR11638">
    <property type="entry name" value="ATP-DEPENDENT CLP PROTEASE"/>
    <property type="match status" value="1"/>
</dbReference>
<dbReference type="EMBL" id="JAFREP010000024">
    <property type="protein sequence ID" value="MBO1321435.1"/>
    <property type="molecule type" value="Genomic_DNA"/>
</dbReference>
<name>A0A8J7QEM1_9BACT</name>
<dbReference type="Gene3D" id="1.10.8.60">
    <property type="match status" value="1"/>
</dbReference>
<dbReference type="GO" id="GO:0034605">
    <property type="term" value="P:cellular response to heat"/>
    <property type="evidence" value="ECO:0007669"/>
    <property type="project" value="TreeGrafter"/>
</dbReference>
<sequence length="712" mass="77708">MELTTFLKEKTSPSLLDAFEAAAARAGKETRAVHLAHLLDQLLADSEVVRRLPENTAAQAHALLARQIAALPAGTSGFAFDIQRLIQPSLAWCATFGADRVSPIMLLITLLKNETLFSGDAAQSVQGLRQLGLTVDHFLPRAAETVHQNDFTYEPLGFGQDLTLMARRGYWPHNPLFGMARELRQLVASLCGGEESTILVGEPGVGKSTLVYGLAWHLAAGTRPFIPSVLDQVTLVAIAHHDLMAGTENRGALEKRIGDLLQFLEKNPRVIPFFDEIHVLLNGEDPGMTAVTNSLKPQMAAGRFRCIGSSTGKEYTRAIAGDPALNSRFAKIIVPEPDREETIRILTAADPAGSRRAREAGITLDPAALAEAVDLTTTYQRNERLPRKAFQLVKHTLADRIFQLLAGETEDTTLGAADIRAAFEQRSGIPLDQGVGAGLAKRLKQRIHGQDHAVDCVADWLLLQEFGWLPRNRPRGRFLFLGPPGVGKTELAKSLAEAVMHARGAVIVKNMAEYQGEGAHTRFMGASPGYVGYGATNTVYTQIRMRPYAVVVLDEFEKAHPSLAYPLISLLDGLGEDGQGNPTDFSQCLIILTSNALQDDADQDADSLRRKLVAMGGIWQAPLVDRLDRLVHFQPLSRPSRRAIVADMVARKQAQARTPVPEQFHQPQTLDALVDAAEDPNHPGSARGLERSLLDAMQAHVKTLTHQKEEQP</sequence>
<keyword evidence="4" id="KW-0645">Protease</keyword>
<protein>
    <submittedName>
        <fullName evidence="4">ATP-dependent Clp protease ATP-binding subunit</fullName>
    </submittedName>
</protein>
<dbReference type="InterPro" id="IPR050130">
    <property type="entry name" value="ClpA_ClpB"/>
</dbReference>
<dbReference type="GO" id="GO:0016887">
    <property type="term" value="F:ATP hydrolysis activity"/>
    <property type="evidence" value="ECO:0007669"/>
    <property type="project" value="InterPro"/>
</dbReference>
<accession>A0A8J7QEM1</accession>
<dbReference type="GO" id="GO:0006508">
    <property type="term" value="P:proteolysis"/>
    <property type="evidence" value="ECO:0007669"/>
    <property type="project" value="UniProtKB-KW"/>
</dbReference>
<dbReference type="GO" id="GO:0005524">
    <property type="term" value="F:ATP binding"/>
    <property type="evidence" value="ECO:0007669"/>
    <property type="project" value="UniProtKB-KW"/>
</dbReference>
<dbReference type="InterPro" id="IPR027417">
    <property type="entry name" value="P-loop_NTPase"/>
</dbReference>
<proteinExistence type="predicted"/>
<dbReference type="Proteomes" id="UP000664417">
    <property type="component" value="Unassembled WGS sequence"/>
</dbReference>
<reference evidence="4" key="1">
    <citation type="submission" date="2021-03" db="EMBL/GenBank/DDBJ databases">
        <authorList>
            <person name="Wang G."/>
        </authorList>
    </citation>
    <scope>NUCLEOTIDE SEQUENCE</scope>
    <source>
        <strain evidence="4">KCTC 12899</strain>
    </source>
</reference>
<comment type="caution">
    <text evidence="4">The sequence shown here is derived from an EMBL/GenBank/DDBJ whole genome shotgun (WGS) entry which is preliminary data.</text>
</comment>
<keyword evidence="5" id="KW-1185">Reference proteome</keyword>
<evidence type="ECO:0000259" key="3">
    <source>
        <dbReference type="SMART" id="SM00382"/>
    </source>
</evidence>
<dbReference type="InterPro" id="IPR003959">
    <property type="entry name" value="ATPase_AAA_core"/>
</dbReference>
<dbReference type="Pfam" id="PF07724">
    <property type="entry name" value="AAA_2"/>
    <property type="match status" value="1"/>
</dbReference>
<dbReference type="Pfam" id="PF00004">
    <property type="entry name" value="AAA"/>
    <property type="match status" value="1"/>
</dbReference>
<keyword evidence="1" id="KW-0547">Nucleotide-binding</keyword>
<dbReference type="Gene3D" id="3.40.50.300">
    <property type="entry name" value="P-loop containing nucleotide triphosphate hydrolases"/>
    <property type="match status" value="2"/>
</dbReference>
<keyword evidence="4" id="KW-0378">Hydrolase</keyword>
<keyword evidence="2 4" id="KW-0067">ATP-binding</keyword>
<feature type="domain" description="AAA+ ATPase" evidence="3">
    <location>
        <begin position="193"/>
        <end position="339"/>
    </location>
</feature>
<organism evidence="4 5">
    <name type="scientific">Acanthopleuribacter pedis</name>
    <dbReference type="NCBI Taxonomy" id="442870"/>
    <lineage>
        <taxon>Bacteria</taxon>
        <taxon>Pseudomonadati</taxon>
        <taxon>Acidobacteriota</taxon>
        <taxon>Holophagae</taxon>
        <taxon>Acanthopleuribacterales</taxon>
        <taxon>Acanthopleuribacteraceae</taxon>
        <taxon>Acanthopleuribacter</taxon>
    </lineage>
</organism>
<dbReference type="RefSeq" id="WP_207861409.1">
    <property type="nucleotide sequence ID" value="NZ_JAFREP010000024.1"/>
</dbReference>
<evidence type="ECO:0000313" key="4">
    <source>
        <dbReference type="EMBL" id="MBO1321435.1"/>
    </source>
</evidence>
<dbReference type="GO" id="GO:0005737">
    <property type="term" value="C:cytoplasm"/>
    <property type="evidence" value="ECO:0007669"/>
    <property type="project" value="TreeGrafter"/>
</dbReference>
<dbReference type="InterPro" id="IPR003593">
    <property type="entry name" value="AAA+_ATPase"/>
</dbReference>
<evidence type="ECO:0000256" key="2">
    <source>
        <dbReference type="ARBA" id="ARBA00022840"/>
    </source>
</evidence>
<evidence type="ECO:0000313" key="5">
    <source>
        <dbReference type="Proteomes" id="UP000664417"/>
    </source>
</evidence>
<feature type="domain" description="AAA+ ATPase" evidence="3">
    <location>
        <begin position="474"/>
        <end position="637"/>
    </location>
</feature>
<evidence type="ECO:0000256" key="1">
    <source>
        <dbReference type="ARBA" id="ARBA00022741"/>
    </source>
</evidence>
<dbReference type="AlphaFoldDB" id="A0A8J7QEM1"/>
<dbReference type="InterPro" id="IPR001270">
    <property type="entry name" value="ClpA/B"/>
</dbReference>
<dbReference type="SMART" id="SM00382">
    <property type="entry name" value="AAA"/>
    <property type="match status" value="2"/>
</dbReference>
<dbReference type="CDD" id="cd00009">
    <property type="entry name" value="AAA"/>
    <property type="match status" value="1"/>
</dbReference>
<dbReference type="SUPFAM" id="SSF52540">
    <property type="entry name" value="P-loop containing nucleoside triphosphate hydrolases"/>
    <property type="match status" value="2"/>
</dbReference>
<dbReference type="PANTHER" id="PTHR11638:SF18">
    <property type="entry name" value="HEAT SHOCK PROTEIN 104"/>
    <property type="match status" value="1"/>
</dbReference>